<comment type="caution">
    <text evidence="1">The sequence shown here is derived from an EMBL/GenBank/DDBJ whole genome shotgun (WGS) entry which is preliminary data.</text>
</comment>
<keyword evidence="2" id="KW-1185">Reference proteome</keyword>
<protein>
    <submittedName>
        <fullName evidence="1">34687_t:CDS:1</fullName>
    </submittedName>
</protein>
<gene>
    <name evidence="1" type="ORF">RPERSI_LOCUS11934</name>
</gene>
<proteinExistence type="predicted"/>
<dbReference type="EMBL" id="CAJVQC010025016">
    <property type="protein sequence ID" value="CAG8728558.1"/>
    <property type="molecule type" value="Genomic_DNA"/>
</dbReference>
<dbReference type="Proteomes" id="UP000789920">
    <property type="component" value="Unassembled WGS sequence"/>
</dbReference>
<feature type="non-terminal residue" evidence="1">
    <location>
        <position position="1"/>
    </location>
</feature>
<organism evidence="1 2">
    <name type="scientific">Racocetra persica</name>
    <dbReference type="NCBI Taxonomy" id="160502"/>
    <lineage>
        <taxon>Eukaryota</taxon>
        <taxon>Fungi</taxon>
        <taxon>Fungi incertae sedis</taxon>
        <taxon>Mucoromycota</taxon>
        <taxon>Glomeromycotina</taxon>
        <taxon>Glomeromycetes</taxon>
        <taxon>Diversisporales</taxon>
        <taxon>Gigasporaceae</taxon>
        <taxon>Racocetra</taxon>
    </lineage>
</organism>
<sequence length="82" mass="9070">PILPCNNEDAPQELEDLFVNNNNKVSSPTSNNSTIESNNLSIEQSEATKAVETTEITGRKIIDDSETSDDDDKENWSNIIES</sequence>
<reference evidence="1" key="1">
    <citation type="submission" date="2021-06" db="EMBL/GenBank/DDBJ databases">
        <authorList>
            <person name="Kallberg Y."/>
            <person name="Tangrot J."/>
            <person name="Rosling A."/>
        </authorList>
    </citation>
    <scope>NUCLEOTIDE SEQUENCE</scope>
    <source>
        <strain evidence="1">MA461A</strain>
    </source>
</reference>
<evidence type="ECO:0000313" key="1">
    <source>
        <dbReference type="EMBL" id="CAG8728558.1"/>
    </source>
</evidence>
<evidence type="ECO:0000313" key="2">
    <source>
        <dbReference type="Proteomes" id="UP000789920"/>
    </source>
</evidence>
<name>A0ACA9Q0V2_9GLOM</name>
<accession>A0ACA9Q0V2</accession>